<dbReference type="EMBL" id="MOXD01000005">
    <property type="protein sequence ID" value="OMQ22995.1"/>
    <property type="molecule type" value="Genomic_DNA"/>
</dbReference>
<dbReference type="STRING" id="2034155.BMI79_11220"/>
<dbReference type="RefSeq" id="WP_076942284.1">
    <property type="nucleotide sequence ID" value="NZ_MOXD01000005.1"/>
</dbReference>
<dbReference type="FunFam" id="3.40.640.10:FF:000030">
    <property type="entry name" value="Low-specificity L-threonine aldolase"/>
    <property type="match status" value="1"/>
</dbReference>
<dbReference type="Pfam" id="PF01212">
    <property type="entry name" value="Beta_elim_lyase"/>
    <property type="match status" value="1"/>
</dbReference>
<dbReference type="AlphaFoldDB" id="A0A1S8CJC1"/>
<dbReference type="GO" id="GO:0006567">
    <property type="term" value="P:L-threonine catabolic process"/>
    <property type="evidence" value="ECO:0007669"/>
    <property type="project" value="TreeGrafter"/>
</dbReference>
<keyword evidence="9" id="KW-1185">Reference proteome</keyword>
<dbReference type="InterPro" id="IPR015422">
    <property type="entry name" value="PyrdxlP-dep_Trfase_small"/>
</dbReference>
<dbReference type="InterPro" id="IPR015421">
    <property type="entry name" value="PyrdxlP-dep_Trfase_major"/>
</dbReference>
<dbReference type="OrthoDB" id="9774495at2"/>
<dbReference type="InterPro" id="IPR023603">
    <property type="entry name" value="Low_specificity_L-TA-like"/>
</dbReference>
<sequence length="338" mass="36901">MLIDLRSDTVTQPCAAMRSVMAHADVGDDVYGDDPTVNALQAEAVRLSGKEAALFLPTGTQANLVALLSHCQRGEEYIVGQQAHNYKYEAGGAAVLGSIQPQPIEANPDGTLPLDKVAAAIKPDDIHFAKTRLLSLENTISGRVLPLDYLQQAWQFTREHHLALHIDGARIFNAAVALNVPLKAIAQYCDTFTICLSKGLGAPVGSLLCGSEEFIQRALRWRKMTGGGMRQAGILAAAGLYALEHNVERLKDDHDNAKWLEQQLRNIGVDIAEPGAQTNVLYLRQSPGMAAKLGPWMRENGVLISSGPLTRILTHLNVSRQDLQKVVDLWQQFLHQHA</sequence>
<comment type="caution">
    <text evidence="8">The sequence shown here is derived from an EMBL/GenBank/DDBJ whole genome shotgun (WGS) entry which is preliminary data.</text>
</comment>
<dbReference type="InterPro" id="IPR001597">
    <property type="entry name" value="ArAA_b-elim_lyase/Thr_aldolase"/>
</dbReference>
<dbReference type="GO" id="GO:0008732">
    <property type="term" value="F:L-allo-threonine aldolase activity"/>
    <property type="evidence" value="ECO:0007669"/>
    <property type="project" value="TreeGrafter"/>
</dbReference>
<feature type="domain" description="Aromatic amino acid beta-eliminating lyase/threonine aldolase" evidence="7">
    <location>
        <begin position="4"/>
        <end position="284"/>
    </location>
</feature>
<proteinExistence type="inferred from homology"/>
<evidence type="ECO:0000313" key="8">
    <source>
        <dbReference type="EMBL" id="OMQ22995.1"/>
    </source>
</evidence>
<dbReference type="CDD" id="cd06502">
    <property type="entry name" value="TA_like"/>
    <property type="match status" value="1"/>
</dbReference>
<reference evidence="8 9" key="1">
    <citation type="submission" date="2016-11" db="EMBL/GenBank/DDBJ databases">
        <title>Rahnella oryzae sp. nov., isolated from rice root.</title>
        <authorList>
            <person name="Zhang X.-X."/>
            <person name="Zhang J."/>
        </authorList>
    </citation>
    <scope>NUCLEOTIDE SEQUENCE [LARGE SCALE GENOMIC DNA]</scope>
    <source>
        <strain evidence="8 9">J11-6</strain>
    </source>
</reference>
<dbReference type="Gene3D" id="3.90.1150.10">
    <property type="entry name" value="Aspartate Aminotransferase, domain 1"/>
    <property type="match status" value="1"/>
</dbReference>
<keyword evidence="4" id="KW-0663">Pyridoxal phosphate</keyword>
<evidence type="ECO:0000256" key="5">
    <source>
        <dbReference type="ARBA" id="ARBA00023239"/>
    </source>
</evidence>
<gene>
    <name evidence="8" type="ORF">BMI79_11220</name>
</gene>
<dbReference type="NCBIfam" id="NF007825">
    <property type="entry name" value="PRK10534.1"/>
    <property type="match status" value="1"/>
</dbReference>
<evidence type="ECO:0000256" key="3">
    <source>
        <dbReference type="ARBA" id="ARBA00011881"/>
    </source>
</evidence>
<evidence type="ECO:0000256" key="1">
    <source>
        <dbReference type="ARBA" id="ARBA00001933"/>
    </source>
</evidence>
<organism evidence="8 9">
    <name type="scientific">Serratia oryzae</name>
    <dbReference type="NCBI Taxonomy" id="2034155"/>
    <lineage>
        <taxon>Bacteria</taxon>
        <taxon>Pseudomonadati</taxon>
        <taxon>Pseudomonadota</taxon>
        <taxon>Gammaproteobacteria</taxon>
        <taxon>Enterobacterales</taxon>
        <taxon>Yersiniaceae</taxon>
        <taxon>Serratia</taxon>
    </lineage>
</organism>
<dbReference type="GO" id="GO:0006545">
    <property type="term" value="P:glycine biosynthetic process"/>
    <property type="evidence" value="ECO:0007669"/>
    <property type="project" value="TreeGrafter"/>
</dbReference>
<feature type="modified residue" description="N6-(pyridoxal phosphate)lysine" evidence="6">
    <location>
        <position position="198"/>
    </location>
</feature>
<dbReference type="SUPFAM" id="SSF53383">
    <property type="entry name" value="PLP-dependent transferases"/>
    <property type="match status" value="1"/>
</dbReference>
<comment type="similarity">
    <text evidence="2">Belongs to the threonine aldolase family.</text>
</comment>
<accession>A0A1S8CJC1</accession>
<dbReference type="Proteomes" id="UP000216021">
    <property type="component" value="Unassembled WGS sequence"/>
</dbReference>
<comment type="subunit">
    <text evidence="3">Homotetramer.</text>
</comment>
<keyword evidence="5" id="KW-0456">Lyase</keyword>
<dbReference type="PANTHER" id="PTHR48097">
    <property type="entry name" value="L-THREONINE ALDOLASE-RELATED"/>
    <property type="match status" value="1"/>
</dbReference>
<name>A0A1S8CJC1_9GAMM</name>
<protein>
    <submittedName>
        <fullName evidence="8">Low-specificity L-threonine aldolase</fullName>
    </submittedName>
</protein>
<dbReference type="Gene3D" id="3.40.640.10">
    <property type="entry name" value="Type I PLP-dependent aspartate aminotransferase-like (Major domain)"/>
    <property type="match status" value="1"/>
</dbReference>
<evidence type="ECO:0000259" key="7">
    <source>
        <dbReference type="Pfam" id="PF01212"/>
    </source>
</evidence>
<evidence type="ECO:0000313" key="9">
    <source>
        <dbReference type="Proteomes" id="UP000216021"/>
    </source>
</evidence>
<evidence type="ECO:0000256" key="2">
    <source>
        <dbReference type="ARBA" id="ARBA00006966"/>
    </source>
</evidence>
<evidence type="ECO:0000256" key="4">
    <source>
        <dbReference type="ARBA" id="ARBA00022898"/>
    </source>
</evidence>
<dbReference type="GO" id="GO:0005829">
    <property type="term" value="C:cytosol"/>
    <property type="evidence" value="ECO:0007669"/>
    <property type="project" value="TreeGrafter"/>
</dbReference>
<evidence type="ECO:0000256" key="6">
    <source>
        <dbReference type="PIRSR" id="PIRSR017617-1"/>
    </source>
</evidence>
<dbReference type="PIRSF" id="PIRSF017617">
    <property type="entry name" value="Thr_aldolase"/>
    <property type="match status" value="1"/>
</dbReference>
<dbReference type="PANTHER" id="PTHR48097:SF9">
    <property type="entry name" value="L-THREONINE ALDOLASE"/>
    <property type="match status" value="1"/>
</dbReference>
<dbReference type="NCBIfam" id="NF041359">
    <property type="entry name" value="GntG_guanitoxin"/>
    <property type="match status" value="1"/>
</dbReference>
<comment type="cofactor">
    <cofactor evidence="1">
        <name>pyridoxal 5'-phosphate</name>
        <dbReference type="ChEBI" id="CHEBI:597326"/>
    </cofactor>
</comment>
<dbReference type="InterPro" id="IPR015424">
    <property type="entry name" value="PyrdxlP-dep_Trfase"/>
</dbReference>